<feature type="region of interest" description="Disordered" evidence="1">
    <location>
        <begin position="259"/>
        <end position="359"/>
    </location>
</feature>
<keyword evidence="5" id="KW-1185">Reference proteome</keyword>
<comment type="caution">
    <text evidence="4">The sequence shown here is derived from an EMBL/GenBank/DDBJ whole genome shotgun (WGS) entry which is preliminary data.</text>
</comment>
<keyword evidence="2" id="KW-0732">Signal</keyword>
<protein>
    <recommendedName>
        <fullName evidence="3">SCP domain-containing protein</fullName>
    </recommendedName>
</protein>
<proteinExistence type="predicted"/>
<dbReference type="Pfam" id="PF00188">
    <property type="entry name" value="CAP"/>
    <property type="match status" value="2"/>
</dbReference>
<dbReference type="SUPFAM" id="SSF55797">
    <property type="entry name" value="PR-1-like"/>
    <property type="match status" value="2"/>
</dbReference>
<dbReference type="InterPro" id="IPR035940">
    <property type="entry name" value="CAP_sf"/>
</dbReference>
<sequence length="552" mass="58543">MNIALLLFVYSCTLLSAIRAAVSVLVSVDGAAPQDKQVVRTVCSNPPTKNDKVRVTFQDLHNNIRKDLATGKVEDYGGRLPGSTNLFMMSYNCELEGLALALTRACIPPGEMSKVIAGKSINYEIIRKHSGTPSDDDAVEDIKQLMEKWKDSRYNVNFNKSTVIYGDENAAPFARIVYKRSISLGCAVTYCPPKRTAYTCAYSESPVIGEPLYSPSKKSTGCTSNSQCRKAIPGSSTFCNTHLNLCTTSLLALNDSTSTVATTEPQTTVESTAAKTSSAASQSTATAENSQSTAAATTSQTTTAATTSQTTAAATTSQTTAAATTSQTTAAATTSQTTAAATTSQTTAAASVTTPADSSGVMTDAIRQLVVDKHNTDRSLLAQGAIRNGKPGKPNLGPATNMLRMRYDIALEAKAQAYANTCALTKSAVSTRPDSGENTNVIQSTTIAISDALTRSMQTWWNQISINGLNAKLLYTSTLDTRSNAPLEFTQMAWATTYKVGCGVSRCSSSTFVVCRYNPRGNIIGEHIYMVGSNCLTCLNSCRDALCATPSQ</sequence>
<evidence type="ECO:0000313" key="4">
    <source>
        <dbReference type="EMBL" id="KAK6730613.1"/>
    </source>
</evidence>
<dbReference type="EMBL" id="JAVFWL010000001">
    <property type="protein sequence ID" value="KAK6730613.1"/>
    <property type="molecule type" value="Genomic_DNA"/>
</dbReference>
<dbReference type="InterPro" id="IPR018244">
    <property type="entry name" value="Allrgn_V5/Tpx1_CS"/>
</dbReference>
<evidence type="ECO:0000256" key="2">
    <source>
        <dbReference type="SAM" id="SignalP"/>
    </source>
</evidence>
<dbReference type="Proteomes" id="UP001303046">
    <property type="component" value="Unassembled WGS sequence"/>
</dbReference>
<reference evidence="4 5" key="1">
    <citation type="submission" date="2023-08" db="EMBL/GenBank/DDBJ databases">
        <title>A Necator americanus chromosomal reference genome.</title>
        <authorList>
            <person name="Ilik V."/>
            <person name="Petrzelkova K.J."/>
            <person name="Pardy F."/>
            <person name="Fuh T."/>
            <person name="Niatou-Singa F.S."/>
            <person name="Gouil Q."/>
            <person name="Baker L."/>
            <person name="Ritchie M.E."/>
            <person name="Jex A.R."/>
            <person name="Gazzola D."/>
            <person name="Li H."/>
            <person name="Toshio Fujiwara R."/>
            <person name="Zhan B."/>
            <person name="Aroian R.V."/>
            <person name="Pafco B."/>
            <person name="Schwarz E.M."/>
        </authorList>
    </citation>
    <scope>NUCLEOTIDE SEQUENCE [LARGE SCALE GENOMIC DNA]</scope>
    <source>
        <strain evidence="4 5">Aroian</strain>
        <tissue evidence="4">Whole animal</tissue>
    </source>
</reference>
<feature type="chain" id="PRO_5046931606" description="SCP domain-containing protein" evidence="2">
    <location>
        <begin position="21"/>
        <end position="552"/>
    </location>
</feature>
<dbReference type="Gene3D" id="3.40.33.10">
    <property type="entry name" value="CAP"/>
    <property type="match status" value="2"/>
</dbReference>
<evidence type="ECO:0000259" key="3">
    <source>
        <dbReference type="SMART" id="SM00198"/>
    </source>
</evidence>
<dbReference type="SMART" id="SM00198">
    <property type="entry name" value="SCP"/>
    <property type="match status" value="1"/>
</dbReference>
<dbReference type="PROSITE" id="PS01010">
    <property type="entry name" value="CRISP_2"/>
    <property type="match status" value="1"/>
</dbReference>
<dbReference type="CDD" id="cd05380">
    <property type="entry name" value="CAP_euk"/>
    <property type="match status" value="2"/>
</dbReference>
<feature type="compositionally biased region" description="Low complexity" evidence="1">
    <location>
        <begin position="267"/>
        <end position="354"/>
    </location>
</feature>
<feature type="domain" description="SCP" evidence="3">
    <location>
        <begin position="365"/>
        <end position="525"/>
    </location>
</feature>
<dbReference type="PRINTS" id="PR00837">
    <property type="entry name" value="V5TPXLIKE"/>
</dbReference>
<name>A0ABR1BZ14_NECAM</name>
<accession>A0ABR1BZ14</accession>
<organism evidence="4 5">
    <name type="scientific">Necator americanus</name>
    <name type="common">Human hookworm</name>
    <dbReference type="NCBI Taxonomy" id="51031"/>
    <lineage>
        <taxon>Eukaryota</taxon>
        <taxon>Metazoa</taxon>
        <taxon>Ecdysozoa</taxon>
        <taxon>Nematoda</taxon>
        <taxon>Chromadorea</taxon>
        <taxon>Rhabditida</taxon>
        <taxon>Rhabditina</taxon>
        <taxon>Rhabditomorpha</taxon>
        <taxon>Strongyloidea</taxon>
        <taxon>Ancylostomatidae</taxon>
        <taxon>Bunostominae</taxon>
        <taxon>Necator</taxon>
    </lineage>
</organism>
<evidence type="ECO:0000256" key="1">
    <source>
        <dbReference type="SAM" id="MobiDB-lite"/>
    </source>
</evidence>
<dbReference type="InterPro" id="IPR014044">
    <property type="entry name" value="CAP_dom"/>
</dbReference>
<evidence type="ECO:0000313" key="5">
    <source>
        <dbReference type="Proteomes" id="UP001303046"/>
    </source>
</evidence>
<dbReference type="InterPro" id="IPR001283">
    <property type="entry name" value="CRISP-related"/>
</dbReference>
<feature type="signal peptide" evidence="2">
    <location>
        <begin position="1"/>
        <end position="20"/>
    </location>
</feature>
<dbReference type="PANTHER" id="PTHR10334">
    <property type="entry name" value="CYSTEINE-RICH SECRETORY PROTEIN-RELATED"/>
    <property type="match status" value="1"/>
</dbReference>
<gene>
    <name evidence="4" type="primary">Necator_chrI.g3343</name>
    <name evidence="4" type="ORF">RB195_007214</name>
</gene>